<keyword evidence="1" id="KW-0472">Membrane</keyword>
<dbReference type="AlphaFoldDB" id="A0AAU7AW65"/>
<organism evidence="2">
    <name type="scientific">Paraconexibacter sp. AEG42_29</name>
    <dbReference type="NCBI Taxonomy" id="2997339"/>
    <lineage>
        <taxon>Bacteria</taxon>
        <taxon>Bacillati</taxon>
        <taxon>Actinomycetota</taxon>
        <taxon>Thermoleophilia</taxon>
        <taxon>Solirubrobacterales</taxon>
        <taxon>Paraconexibacteraceae</taxon>
        <taxon>Paraconexibacter</taxon>
    </lineage>
</organism>
<keyword evidence="1" id="KW-0812">Transmembrane</keyword>
<gene>
    <name evidence="2" type="ORF">DSM112329_02738</name>
</gene>
<accession>A0AAU7AW65</accession>
<proteinExistence type="predicted"/>
<sequence length="66" mass="7331">MPWWRFDPSASLHDRVRFHAWRALAFGLVVGLVLASLPAGVIFALGYGPLTAGIDEGRRRRSKHSS</sequence>
<evidence type="ECO:0000256" key="1">
    <source>
        <dbReference type="SAM" id="Phobius"/>
    </source>
</evidence>
<protein>
    <submittedName>
        <fullName evidence="2">Uncharacterized protein</fullName>
    </submittedName>
</protein>
<feature type="transmembrane region" description="Helical" evidence="1">
    <location>
        <begin position="20"/>
        <end position="50"/>
    </location>
</feature>
<reference evidence="2" key="1">
    <citation type="submission" date="2022-12" db="EMBL/GenBank/DDBJ databases">
        <title>Paraconexibacter alkalitolerans sp. nov. and Baekduia alba sp. nov., isolated from soil and emended description of the genera Paraconexibacter (Chun et al., 2020) and Baekduia (An et al., 2020).</title>
        <authorList>
            <person name="Vieira S."/>
            <person name="Huber K.J."/>
            <person name="Geppert A."/>
            <person name="Wolf J."/>
            <person name="Neumann-Schaal M."/>
            <person name="Muesken M."/>
            <person name="Overmann J."/>
        </authorList>
    </citation>
    <scope>NUCLEOTIDE SEQUENCE</scope>
    <source>
        <strain evidence="2">AEG42_29</strain>
    </source>
</reference>
<evidence type="ECO:0000313" key="2">
    <source>
        <dbReference type="EMBL" id="XAY05878.1"/>
    </source>
</evidence>
<dbReference type="EMBL" id="CP114014">
    <property type="protein sequence ID" value="XAY05878.1"/>
    <property type="molecule type" value="Genomic_DNA"/>
</dbReference>
<name>A0AAU7AW65_9ACTN</name>
<dbReference type="KEGG" id="parq:DSM112329_02738"/>
<keyword evidence="1" id="KW-1133">Transmembrane helix</keyword>
<dbReference type="RefSeq" id="WP_354702380.1">
    <property type="nucleotide sequence ID" value="NZ_CP114014.1"/>
</dbReference>